<dbReference type="STRING" id="1036612.A0A1L9TIS6"/>
<dbReference type="InterPro" id="IPR024527">
    <property type="entry name" value="Eisosome1"/>
</dbReference>
<feature type="compositionally biased region" description="Basic and acidic residues" evidence="1">
    <location>
        <begin position="430"/>
        <end position="474"/>
    </location>
</feature>
<dbReference type="Pfam" id="PF12757">
    <property type="entry name" value="Eisosome1"/>
    <property type="match status" value="1"/>
</dbReference>
<name>A0A1L9TIS6_9EURO</name>
<feature type="region of interest" description="Disordered" evidence="1">
    <location>
        <begin position="430"/>
        <end position="780"/>
    </location>
</feature>
<feature type="compositionally biased region" description="Basic and acidic residues" evidence="1">
    <location>
        <begin position="544"/>
        <end position="560"/>
    </location>
</feature>
<reference evidence="3" key="1">
    <citation type="journal article" date="2017" name="Genome Biol.">
        <title>Comparative genomics reveals high biological diversity and specific adaptations in the industrially and medically important fungal genus Aspergillus.</title>
        <authorList>
            <person name="de Vries R.P."/>
            <person name="Riley R."/>
            <person name="Wiebenga A."/>
            <person name="Aguilar-Osorio G."/>
            <person name="Amillis S."/>
            <person name="Uchima C.A."/>
            <person name="Anderluh G."/>
            <person name="Asadollahi M."/>
            <person name="Askin M."/>
            <person name="Barry K."/>
            <person name="Battaglia E."/>
            <person name="Bayram O."/>
            <person name="Benocci T."/>
            <person name="Braus-Stromeyer S.A."/>
            <person name="Caldana C."/>
            <person name="Canovas D."/>
            <person name="Cerqueira G.C."/>
            <person name="Chen F."/>
            <person name="Chen W."/>
            <person name="Choi C."/>
            <person name="Clum A."/>
            <person name="Dos Santos R.A."/>
            <person name="Damasio A.R."/>
            <person name="Diallinas G."/>
            <person name="Emri T."/>
            <person name="Fekete E."/>
            <person name="Flipphi M."/>
            <person name="Freyberg S."/>
            <person name="Gallo A."/>
            <person name="Gournas C."/>
            <person name="Habgood R."/>
            <person name="Hainaut M."/>
            <person name="Harispe M.L."/>
            <person name="Henrissat B."/>
            <person name="Hilden K.S."/>
            <person name="Hope R."/>
            <person name="Hossain A."/>
            <person name="Karabika E."/>
            <person name="Karaffa L."/>
            <person name="Karanyi Z."/>
            <person name="Krasevec N."/>
            <person name="Kuo A."/>
            <person name="Kusch H."/>
            <person name="LaButti K."/>
            <person name="Lagendijk E.L."/>
            <person name="Lapidus A."/>
            <person name="Levasseur A."/>
            <person name="Lindquist E."/>
            <person name="Lipzen A."/>
            <person name="Logrieco A.F."/>
            <person name="MacCabe A."/>
            <person name="Maekelae M.R."/>
            <person name="Malavazi I."/>
            <person name="Melin P."/>
            <person name="Meyer V."/>
            <person name="Mielnichuk N."/>
            <person name="Miskei M."/>
            <person name="Molnar A.P."/>
            <person name="Mule G."/>
            <person name="Ngan C.Y."/>
            <person name="Orejas M."/>
            <person name="Orosz E."/>
            <person name="Ouedraogo J.P."/>
            <person name="Overkamp K.M."/>
            <person name="Park H.-S."/>
            <person name="Perrone G."/>
            <person name="Piumi F."/>
            <person name="Punt P.J."/>
            <person name="Ram A.F."/>
            <person name="Ramon A."/>
            <person name="Rauscher S."/>
            <person name="Record E."/>
            <person name="Riano-Pachon D.M."/>
            <person name="Robert V."/>
            <person name="Roehrig J."/>
            <person name="Ruller R."/>
            <person name="Salamov A."/>
            <person name="Salih N.S."/>
            <person name="Samson R.A."/>
            <person name="Sandor E."/>
            <person name="Sanguinetti M."/>
            <person name="Schuetze T."/>
            <person name="Sepcic K."/>
            <person name="Shelest E."/>
            <person name="Sherlock G."/>
            <person name="Sophianopoulou V."/>
            <person name="Squina F.M."/>
            <person name="Sun H."/>
            <person name="Susca A."/>
            <person name="Todd R.B."/>
            <person name="Tsang A."/>
            <person name="Unkles S.E."/>
            <person name="van de Wiele N."/>
            <person name="van Rossen-Uffink D."/>
            <person name="Oliveira J.V."/>
            <person name="Vesth T.C."/>
            <person name="Visser J."/>
            <person name="Yu J.-H."/>
            <person name="Zhou M."/>
            <person name="Andersen M.R."/>
            <person name="Archer D.B."/>
            <person name="Baker S.E."/>
            <person name="Benoit I."/>
            <person name="Brakhage A.A."/>
            <person name="Braus G.H."/>
            <person name="Fischer R."/>
            <person name="Frisvad J.C."/>
            <person name="Goldman G.H."/>
            <person name="Houbraken J."/>
            <person name="Oakley B."/>
            <person name="Pocsi I."/>
            <person name="Scazzocchio C."/>
            <person name="Seiboth B."/>
            <person name="vanKuyk P.A."/>
            <person name="Wortman J."/>
            <person name="Dyer P.S."/>
            <person name="Grigoriev I.V."/>
        </authorList>
    </citation>
    <scope>NUCLEOTIDE SEQUENCE [LARGE SCALE GENOMIC DNA]</scope>
    <source>
        <strain evidence="3">CBS 593.65</strain>
    </source>
</reference>
<feature type="region of interest" description="Disordered" evidence="1">
    <location>
        <begin position="80"/>
        <end position="99"/>
    </location>
</feature>
<feature type="compositionally biased region" description="Low complexity" evidence="1">
    <location>
        <begin position="134"/>
        <end position="149"/>
    </location>
</feature>
<gene>
    <name evidence="2" type="ORF">ASPSYDRAFT_30199</name>
</gene>
<dbReference type="EMBL" id="KV878585">
    <property type="protein sequence ID" value="OJJ59325.1"/>
    <property type="molecule type" value="Genomic_DNA"/>
</dbReference>
<feature type="compositionally biased region" description="Basic and acidic residues" evidence="1">
    <location>
        <begin position="497"/>
        <end position="513"/>
    </location>
</feature>
<feature type="region of interest" description="Disordered" evidence="1">
    <location>
        <begin position="120"/>
        <end position="161"/>
    </location>
</feature>
<dbReference type="VEuPathDB" id="FungiDB:ASPSYDRAFT_30199"/>
<feature type="compositionally biased region" description="Basic and acidic residues" evidence="1">
    <location>
        <begin position="603"/>
        <end position="630"/>
    </location>
</feature>
<dbReference type="Proteomes" id="UP000184356">
    <property type="component" value="Unassembled WGS sequence"/>
</dbReference>
<dbReference type="PANTHER" id="PTHR28298">
    <property type="entry name" value="EISOSOME PROTEIN 1"/>
    <property type="match status" value="1"/>
</dbReference>
<organism evidence="2 3">
    <name type="scientific">Aspergillus sydowii CBS 593.65</name>
    <dbReference type="NCBI Taxonomy" id="1036612"/>
    <lineage>
        <taxon>Eukaryota</taxon>
        <taxon>Fungi</taxon>
        <taxon>Dikarya</taxon>
        <taxon>Ascomycota</taxon>
        <taxon>Pezizomycotina</taxon>
        <taxon>Eurotiomycetes</taxon>
        <taxon>Eurotiomycetidae</taxon>
        <taxon>Eurotiales</taxon>
        <taxon>Aspergillaceae</taxon>
        <taxon>Aspergillus</taxon>
        <taxon>Aspergillus subgen. Nidulantes</taxon>
    </lineage>
</organism>
<accession>A0A1L9TIS6</accession>
<feature type="compositionally biased region" description="Basic and acidic residues" evidence="1">
    <location>
        <begin position="705"/>
        <end position="718"/>
    </location>
</feature>
<feature type="compositionally biased region" description="Basic and acidic residues" evidence="1">
    <location>
        <begin position="572"/>
        <end position="590"/>
    </location>
</feature>
<evidence type="ECO:0000313" key="2">
    <source>
        <dbReference type="EMBL" id="OJJ59325.1"/>
    </source>
</evidence>
<dbReference type="RefSeq" id="XP_040703131.1">
    <property type="nucleotide sequence ID" value="XM_040844752.1"/>
</dbReference>
<feature type="region of interest" description="Disordered" evidence="1">
    <location>
        <begin position="1"/>
        <end position="21"/>
    </location>
</feature>
<dbReference type="PANTHER" id="PTHR28298:SF1">
    <property type="entry name" value="EISOSOME PROTEIN 1"/>
    <property type="match status" value="1"/>
</dbReference>
<keyword evidence="3" id="KW-1185">Reference proteome</keyword>
<protein>
    <recommendedName>
        <fullName evidence="4">Eisosome protein 1</fullName>
    </recommendedName>
</protein>
<dbReference type="AlphaFoldDB" id="A0A1L9TIS6"/>
<dbReference type="GeneID" id="63760825"/>
<proteinExistence type="predicted"/>
<evidence type="ECO:0008006" key="4">
    <source>
        <dbReference type="Google" id="ProtNLM"/>
    </source>
</evidence>
<dbReference type="GO" id="GO:0070941">
    <property type="term" value="P:eisosome assembly"/>
    <property type="evidence" value="ECO:0007669"/>
    <property type="project" value="TreeGrafter"/>
</dbReference>
<evidence type="ECO:0000256" key="1">
    <source>
        <dbReference type="SAM" id="MobiDB-lite"/>
    </source>
</evidence>
<feature type="compositionally biased region" description="Basic and acidic residues" evidence="1">
    <location>
        <begin position="770"/>
        <end position="780"/>
    </location>
</feature>
<sequence>MATVEQTPVQHRIPRSRSERLADQAATAALYVTHPERSASLRSPIRATEIDPAVLKASGSQPGLSNASAAAALLAHARKQEHGARQAVSPSRDTKHRRTASSINEGYQYHAALAALKEQKASESFGNRRRAETAPSEAARAGAIARLSATTESPGDRGDPFNDLDKYMNASRIKNAHLNPKLFTATPPVPPEVEELRRRSILEAASVSMAKDMYGTMEAREGGAAGVRTRRSASASQPQSATLQQASTNVLGQALNLHDIAQKRAAQRIAGLEDETAAFRDYYGIEPQVQRSSLTVRKRRGSDETEEFDAERSKEIRTQMTALQTRLDAVDERREKDRASLMELARKNVDAAIQDIDERMYAEPGQSVAMQKYLDEKATQRAQKGLEDMDKQTLLADTVNIGGSKYVEMGDVEDLARSRLQPTFDEIDDRAQTQRARDLEARLDEEQRQRLAQLEHEREADIKAEEAKHQEFLKKKQHETKHRAETVWPWKRKSRQLPHDESEVDRTTTERPTEQQANEATAVPSEAARRQTEETTTSEGPDSVLRRESKFRNWFKDRIGRRSSAPPPRETNGTHEEQTAREPTAREPTARDTAAVTGVGGSERAERAERAEGSERVESPEREEVADRRGKVYQADESEDNYESAAEPATQASRAAKDTSRAAPLRSNPVTAKDLNRPTDIDGASDDDMSKLNGMTPSEYVAVEQDSKDMVKQSESTKHARYSAGSNDELSAPSKEREVAREGAAQHSLPAPPTIREVGGSTRRASHSTSVRESRFSEDL</sequence>
<evidence type="ECO:0000313" key="3">
    <source>
        <dbReference type="Proteomes" id="UP000184356"/>
    </source>
</evidence>
<dbReference type="OrthoDB" id="4070583at2759"/>